<evidence type="ECO:0000256" key="1">
    <source>
        <dbReference type="SAM" id="MobiDB-lite"/>
    </source>
</evidence>
<sequence length="134" mass="13967">MDFEAAANLVAALRPFVHPTKHPDLEGFERLVRTASRLTGELTEVRTMLPASPVRRLRRNPADAGDTPVQPEPGQASGEGEGGDAGLGAVSVAEPESERARSTGGLGRPGSGLGGKLGSPLTLLLLLILLIEVR</sequence>
<feature type="compositionally biased region" description="Gly residues" evidence="1">
    <location>
        <begin position="77"/>
        <end position="86"/>
    </location>
</feature>
<dbReference type="Proteomes" id="UP000065807">
    <property type="component" value="Chromosome"/>
</dbReference>
<accession>A0A0K2SFV4</accession>
<reference evidence="3" key="1">
    <citation type="submission" date="2015-07" db="EMBL/GenBank/DDBJ databases">
        <title>Complete genome sequence and phylogenetic analysis of Limnochorda pilosa.</title>
        <authorList>
            <person name="Watanabe M."/>
            <person name="Kojima H."/>
            <person name="Fukui M."/>
        </authorList>
    </citation>
    <scope>NUCLEOTIDE SEQUENCE [LARGE SCALE GENOMIC DNA]</scope>
    <source>
        <strain evidence="3">HC45</strain>
    </source>
</reference>
<dbReference type="STRING" id="1555112.LIP_0060"/>
<organism evidence="2 3">
    <name type="scientific">Limnochorda pilosa</name>
    <dbReference type="NCBI Taxonomy" id="1555112"/>
    <lineage>
        <taxon>Bacteria</taxon>
        <taxon>Bacillati</taxon>
        <taxon>Bacillota</taxon>
        <taxon>Limnochordia</taxon>
        <taxon>Limnochordales</taxon>
        <taxon>Limnochordaceae</taxon>
        <taxon>Limnochorda</taxon>
    </lineage>
</organism>
<feature type="region of interest" description="Disordered" evidence="1">
    <location>
        <begin position="47"/>
        <end position="112"/>
    </location>
</feature>
<evidence type="ECO:0000313" key="3">
    <source>
        <dbReference type="Proteomes" id="UP000065807"/>
    </source>
</evidence>
<dbReference type="EMBL" id="AP014924">
    <property type="protein sequence ID" value="BAS25917.1"/>
    <property type="molecule type" value="Genomic_DNA"/>
</dbReference>
<name>A0A0K2SFV4_LIMPI</name>
<proteinExistence type="predicted"/>
<dbReference type="RefSeq" id="WP_068132785.1">
    <property type="nucleotide sequence ID" value="NZ_AP014924.1"/>
</dbReference>
<dbReference type="KEGG" id="lpil:LIP_0060"/>
<keyword evidence="3" id="KW-1185">Reference proteome</keyword>
<evidence type="ECO:0000313" key="2">
    <source>
        <dbReference type="EMBL" id="BAS25917.1"/>
    </source>
</evidence>
<dbReference type="AlphaFoldDB" id="A0A0K2SFV4"/>
<protein>
    <submittedName>
        <fullName evidence="2">Uncharacterized protein</fullName>
    </submittedName>
</protein>
<reference evidence="3" key="2">
    <citation type="journal article" date="2016" name="Int. J. Syst. Evol. Microbiol.">
        <title>Complete genome sequence and cell structure of Limnochorda pilosa, a Gram-negative spore-former within the phylum Firmicutes.</title>
        <authorList>
            <person name="Watanabe M."/>
            <person name="Kojima H."/>
            <person name="Fukui M."/>
        </authorList>
    </citation>
    <scope>NUCLEOTIDE SEQUENCE [LARGE SCALE GENOMIC DNA]</scope>
    <source>
        <strain evidence="3">HC45</strain>
    </source>
</reference>
<gene>
    <name evidence="2" type="ORF">LIP_0060</name>
</gene>